<name>A0A085TV69_9RHOB</name>
<evidence type="ECO:0000313" key="3">
    <source>
        <dbReference type="EMBL" id="KFE34616.1"/>
    </source>
</evidence>
<gene>
    <name evidence="3" type="ORF">DW2_12215</name>
</gene>
<feature type="compositionally biased region" description="Acidic residues" evidence="1">
    <location>
        <begin position="146"/>
        <end position="156"/>
    </location>
</feature>
<feature type="region of interest" description="Disordered" evidence="1">
    <location>
        <begin position="70"/>
        <end position="156"/>
    </location>
</feature>
<dbReference type="InterPro" id="IPR006311">
    <property type="entry name" value="TAT_signal"/>
</dbReference>
<dbReference type="PATRIC" id="fig|1317124.6.peg.2474"/>
<dbReference type="eggNOG" id="ENOG50332B9">
    <property type="taxonomic scope" value="Bacteria"/>
</dbReference>
<dbReference type="OrthoDB" id="7869758at2"/>
<feature type="signal peptide" evidence="2">
    <location>
        <begin position="1"/>
        <end position="23"/>
    </location>
</feature>
<feature type="chain" id="PRO_5001797546" description="PepSY domain-containing protein" evidence="2">
    <location>
        <begin position="24"/>
        <end position="156"/>
    </location>
</feature>
<comment type="caution">
    <text evidence="3">The sequence shown here is derived from an EMBL/GenBank/DDBJ whole genome shotgun (WGS) entry which is preliminary data.</text>
</comment>
<evidence type="ECO:0008006" key="5">
    <source>
        <dbReference type="Google" id="ProtNLM"/>
    </source>
</evidence>
<dbReference type="PROSITE" id="PS51318">
    <property type="entry name" value="TAT"/>
    <property type="match status" value="1"/>
</dbReference>
<evidence type="ECO:0000313" key="4">
    <source>
        <dbReference type="Proteomes" id="UP000028607"/>
    </source>
</evidence>
<proteinExistence type="predicted"/>
<feature type="compositionally biased region" description="Gly residues" evidence="1">
    <location>
        <begin position="89"/>
        <end position="105"/>
    </location>
</feature>
<reference evidence="3 4" key="2">
    <citation type="journal article" date="2015" name="Antonie Van Leeuwenhoek">
        <title>Thioclava indica sp. nov., isolated from surface seawater of the Indian Ocean.</title>
        <authorList>
            <person name="Liu Y."/>
            <person name="Lai Q."/>
            <person name="Du J."/>
            <person name="Xu H."/>
            <person name="Jiang L."/>
            <person name="Shao Z."/>
        </authorList>
    </citation>
    <scope>NUCLEOTIDE SEQUENCE [LARGE SCALE GENOMIC DNA]</scope>
    <source>
        <strain evidence="3 4">13D2W-2</strain>
    </source>
</reference>
<keyword evidence="4" id="KW-1185">Reference proteome</keyword>
<feature type="compositionally biased region" description="Acidic residues" evidence="1">
    <location>
        <begin position="125"/>
        <end position="134"/>
    </location>
</feature>
<organism evidence="3 4">
    <name type="scientific">Thioclava atlantica</name>
    <dbReference type="NCBI Taxonomy" id="1317124"/>
    <lineage>
        <taxon>Bacteria</taxon>
        <taxon>Pseudomonadati</taxon>
        <taxon>Pseudomonadota</taxon>
        <taxon>Alphaproteobacteria</taxon>
        <taxon>Rhodobacterales</taxon>
        <taxon>Paracoccaceae</taxon>
        <taxon>Thioclava</taxon>
    </lineage>
</organism>
<keyword evidence="2" id="KW-0732">Signal</keyword>
<dbReference type="EMBL" id="AQRC01000009">
    <property type="protein sequence ID" value="KFE34616.1"/>
    <property type="molecule type" value="Genomic_DNA"/>
</dbReference>
<dbReference type="AlphaFoldDB" id="A0A085TV69"/>
<evidence type="ECO:0000256" key="2">
    <source>
        <dbReference type="SAM" id="SignalP"/>
    </source>
</evidence>
<evidence type="ECO:0000256" key="1">
    <source>
        <dbReference type="SAM" id="MobiDB-lite"/>
    </source>
</evidence>
<reference evidence="4" key="1">
    <citation type="submission" date="2013-04" db="EMBL/GenBank/DDBJ databases">
        <title>Thioclava sp. 13D2W-2 Genome Sequencing.</title>
        <authorList>
            <person name="Lai Q."/>
            <person name="Li G."/>
            <person name="Shao Z."/>
        </authorList>
    </citation>
    <scope>NUCLEOTIDE SEQUENCE [LARGE SCALE GENOMIC DNA]</scope>
    <source>
        <strain evidence="4">13D2W-2</strain>
    </source>
</reference>
<protein>
    <recommendedName>
        <fullName evidence="5">PepSY domain-containing protein</fullName>
    </recommendedName>
</protein>
<dbReference type="RefSeq" id="WP_051855972.1">
    <property type="nucleotide sequence ID" value="NZ_AQRC01000009.1"/>
</dbReference>
<feature type="compositionally biased region" description="Basic and acidic residues" evidence="1">
    <location>
        <begin position="70"/>
        <end position="80"/>
    </location>
</feature>
<sequence length="156" mass="15650">MNRRRFLIVTSALMALGAGAAQAETAAEAVVRQLKSFGYGDIDVNRTLLGRVRITAARGAVSREIVIDPRTGEVLRDLSRSGHTPILNGPGGGTGRGSGGSGGSGLSNASGGDDGSDDGAHDSSDDSSDSGSDDSSDHDSDSGSDSSDDGSDGEHD</sequence>
<dbReference type="Proteomes" id="UP000028607">
    <property type="component" value="Unassembled WGS sequence"/>
</dbReference>
<dbReference type="STRING" id="1317124.DW2_12215"/>
<accession>A0A085TV69</accession>